<keyword evidence="2" id="KW-0238">DNA-binding</keyword>
<accession>A0ABU0P5U6</accession>
<comment type="caution">
    <text evidence="5">The sequence shown here is derived from an EMBL/GenBank/DDBJ whole genome shotgun (WGS) entry which is preliminary data.</text>
</comment>
<dbReference type="InterPro" id="IPR036388">
    <property type="entry name" value="WH-like_DNA-bd_sf"/>
</dbReference>
<dbReference type="PANTHER" id="PTHR43537">
    <property type="entry name" value="TRANSCRIPTIONAL REGULATOR, GNTR FAMILY"/>
    <property type="match status" value="1"/>
</dbReference>
<protein>
    <submittedName>
        <fullName evidence="5">GntR family transcriptional repressor for pyruvate dehydrogenase complex</fullName>
    </submittedName>
</protein>
<dbReference type="PROSITE" id="PS50949">
    <property type="entry name" value="HTH_GNTR"/>
    <property type="match status" value="1"/>
</dbReference>
<name>A0ABU0P5U6_9MICO</name>
<feature type="domain" description="HTH gntR-type" evidence="4">
    <location>
        <begin position="87"/>
        <end position="157"/>
    </location>
</feature>
<dbReference type="Proteomes" id="UP001239085">
    <property type="component" value="Unassembled WGS sequence"/>
</dbReference>
<dbReference type="CDD" id="cd07377">
    <property type="entry name" value="WHTH_GntR"/>
    <property type="match status" value="1"/>
</dbReference>
<dbReference type="Gene3D" id="1.20.120.530">
    <property type="entry name" value="GntR ligand-binding domain-like"/>
    <property type="match status" value="1"/>
</dbReference>
<dbReference type="PRINTS" id="PR00035">
    <property type="entry name" value="HTHGNTR"/>
</dbReference>
<sequence length="317" mass="35369">MKLFIERIDKHRTYSGNADLGAHHKVNGFPKCKLRRSNMFLEVVDGPPASPRRKHWTYSDCNGYRSGKRSQGARMPAETDLEVARIRPAYDQVASQLKLLILNGSLAPGERLPAESSLAAAFGVSRNTVREALRMLSSAGLVRTERGVTGGTFVAQIELDDVSEFLESRLGLLVGSDSISPAELTEARIMLEVPCARQAALRRSEEDLDELQTLVDAERDDRTGWSRGEHSHEFHLRLLRATGNTVLELMLAPVLSISRPNMLQPKPGTWDAANDDHARILDAVRRRDAEEAARLTLEHLHRVREINDPNYLGDLNP</sequence>
<dbReference type="SUPFAM" id="SSF48008">
    <property type="entry name" value="GntR ligand-binding domain-like"/>
    <property type="match status" value="1"/>
</dbReference>
<dbReference type="InterPro" id="IPR008920">
    <property type="entry name" value="TF_FadR/GntR_C"/>
</dbReference>
<dbReference type="InterPro" id="IPR011711">
    <property type="entry name" value="GntR_C"/>
</dbReference>
<dbReference type="Pfam" id="PF00392">
    <property type="entry name" value="GntR"/>
    <property type="match status" value="1"/>
</dbReference>
<dbReference type="SMART" id="SM00895">
    <property type="entry name" value="FCD"/>
    <property type="match status" value="1"/>
</dbReference>
<dbReference type="Gene3D" id="1.10.10.10">
    <property type="entry name" value="Winged helix-like DNA-binding domain superfamily/Winged helix DNA-binding domain"/>
    <property type="match status" value="1"/>
</dbReference>
<evidence type="ECO:0000256" key="2">
    <source>
        <dbReference type="ARBA" id="ARBA00023125"/>
    </source>
</evidence>
<dbReference type="PANTHER" id="PTHR43537:SF5">
    <property type="entry name" value="UXU OPERON TRANSCRIPTIONAL REGULATOR"/>
    <property type="match status" value="1"/>
</dbReference>
<dbReference type="InterPro" id="IPR000524">
    <property type="entry name" value="Tscrpt_reg_HTH_GntR"/>
</dbReference>
<evidence type="ECO:0000256" key="1">
    <source>
        <dbReference type="ARBA" id="ARBA00023015"/>
    </source>
</evidence>
<dbReference type="RefSeq" id="WP_307358652.1">
    <property type="nucleotide sequence ID" value="NZ_JAUSXK010000001.1"/>
</dbReference>
<dbReference type="SMART" id="SM00345">
    <property type="entry name" value="HTH_GNTR"/>
    <property type="match status" value="1"/>
</dbReference>
<dbReference type="Pfam" id="PF07729">
    <property type="entry name" value="FCD"/>
    <property type="match status" value="1"/>
</dbReference>
<evidence type="ECO:0000313" key="5">
    <source>
        <dbReference type="EMBL" id="MDQ0642694.1"/>
    </source>
</evidence>
<proteinExistence type="predicted"/>
<organism evidence="5 6">
    <name type="scientific">Microbacterium murale</name>
    <dbReference type="NCBI Taxonomy" id="1081040"/>
    <lineage>
        <taxon>Bacteria</taxon>
        <taxon>Bacillati</taxon>
        <taxon>Actinomycetota</taxon>
        <taxon>Actinomycetes</taxon>
        <taxon>Micrococcales</taxon>
        <taxon>Microbacteriaceae</taxon>
        <taxon>Microbacterium</taxon>
    </lineage>
</organism>
<evidence type="ECO:0000259" key="4">
    <source>
        <dbReference type="PROSITE" id="PS50949"/>
    </source>
</evidence>
<keyword evidence="3" id="KW-0804">Transcription</keyword>
<reference evidence="5 6" key="1">
    <citation type="submission" date="2023-07" db="EMBL/GenBank/DDBJ databases">
        <title>Comparative genomics of wheat-associated soil bacteria to identify genetic determinants of phenazine resistance.</title>
        <authorList>
            <person name="Mouncey N."/>
        </authorList>
    </citation>
    <scope>NUCLEOTIDE SEQUENCE [LARGE SCALE GENOMIC DNA]</scope>
    <source>
        <strain evidence="5 6">W2I7</strain>
    </source>
</reference>
<dbReference type="InterPro" id="IPR036390">
    <property type="entry name" value="WH_DNA-bd_sf"/>
</dbReference>
<keyword evidence="6" id="KW-1185">Reference proteome</keyword>
<gene>
    <name evidence="5" type="ORF">QFZ46_000854</name>
</gene>
<keyword evidence="5" id="KW-0670">Pyruvate</keyword>
<evidence type="ECO:0000313" key="6">
    <source>
        <dbReference type="Proteomes" id="UP001239085"/>
    </source>
</evidence>
<evidence type="ECO:0000256" key="3">
    <source>
        <dbReference type="ARBA" id="ARBA00023163"/>
    </source>
</evidence>
<dbReference type="EMBL" id="JAUSXK010000001">
    <property type="protein sequence ID" value="MDQ0642694.1"/>
    <property type="molecule type" value="Genomic_DNA"/>
</dbReference>
<dbReference type="SUPFAM" id="SSF46785">
    <property type="entry name" value="Winged helix' DNA-binding domain"/>
    <property type="match status" value="1"/>
</dbReference>
<keyword evidence="1" id="KW-0805">Transcription regulation</keyword>